<accession>A0A1B1Y9U6</accession>
<dbReference type="GO" id="GO:0051539">
    <property type="term" value="F:4 iron, 4 sulfur cluster binding"/>
    <property type="evidence" value="ECO:0007669"/>
    <property type="project" value="UniProtKB-KW"/>
</dbReference>
<feature type="binding site" evidence="6">
    <location>
        <position position="74"/>
    </location>
    <ligand>
        <name>[4Fe-4S] cluster</name>
        <dbReference type="ChEBI" id="CHEBI:49883"/>
        <note>4Fe-4S-S-AdoMet</note>
    </ligand>
</feature>
<dbReference type="PANTHER" id="PTHR30352:SF5">
    <property type="entry name" value="PYRUVATE FORMATE-LYASE 1-ACTIVATING ENZYME"/>
    <property type="match status" value="1"/>
</dbReference>
<evidence type="ECO:0000256" key="4">
    <source>
        <dbReference type="ARBA" id="ARBA00023004"/>
    </source>
</evidence>
<evidence type="ECO:0000313" key="9">
    <source>
        <dbReference type="Proteomes" id="UP000092971"/>
    </source>
</evidence>
<dbReference type="InterPro" id="IPR013785">
    <property type="entry name" value="Aldolase_TIM"/>
</dbReference>
<dbReference type="SMART" id="SM00729">
    <property type="entry name" value="Elp3"/>
    <property type="match status" value="1"/>
</dbReference>
<comment type="cofactor">
    <cofactor evidence="6">
        <name>[4Fe-4S] cluster</name>
        <dbReference type="ChEBI" id="CHEBI:49883"/>
    </cofactor>
    <text evidence="6">Binds 1 [4Fe-4S] cluster. The cluster is coordinated with 3 cysteines and an exchangeable S-adenosyl-L-methionine.</text>
</comment>
<reference evidence="8 9" key="1">
    <citation type="submission" date="2016-02" db="EMBL/GenBank/DDBJ databases">
        <title>Comparison of Clostridium stercorarium subspecies using comparative genomics and transcriptomics.</title>
        <authorList>
            <person name="Schellenberg J."/>
            <person name="Thallinger G."/>
            <person name="Levin D.B."/>
            <person name="Zhang X."/>
            <person name="Alvare G."/>
            <person name="Fristensky B."/>
            <person name="Sparling R."/>
        </authorList>
    </citation>
    <scope>NUCLEOTIDE SEQUENCE [LARGE SCALE GENOMIC DNA]</scope>
    <source>
        <strain evidence="8 9">DSM 2910</strain>
    </source>
</reference>
<evidence type="ECO:0000256" key="5">
    <source>
        <dbReference type="ARBA" id="ARBA00023014"/>
    </source>
</evidence>
<dbReference type="SFLD" id="SFLDG01101">
    <property type="entry name" value="Uncharacterised_Radical_SAM_Su"/>
    <property type="match status" value="1"/>
</dbReference>
<evidence type="ECO:0000256" key="3">
    <source>
        <dbReference type="ARBA" id="ARBA00022723"/>
    </source>
</evidence>
<dbReference type="GO" id="GO:0003824">
    <property type="term" value="F:catalytic activity"/>
    <property type="evidence" value="ECO:0007669"/>
    <property type="project" value="InterPro"/>
</dbReference>
<dbReference type="InterPro" id="IPR007197">
    <property type="entry name" value="rSAM"/>
</dbReference>
<dbReference type="SUPFAM" id="SSF102114">
    <property type="entry name" value="Radical SAM enzymes"/>
    <property type="match status" value="1"/>
</dbReference>
<feature type="domain" description="Radical SAM core" evidence="7">
    <location>
        <begin position="55"/>
        <end position="275"/>
    </location>
</feature>
<dbReference type="OrthoDB" id="9778883at2"/>
<dbReference type="InterPro" id="IPR027596">
    <property type="entry name" value="AmmeMemoSam_rS"/>
</dbReference>
<protein>
    <submittedName>
        <fullName evidence="8">Radical SAM protein</fullName>
    </submittedName>
</protein>
<dbReference type="GO" id="GO:0046872">
    <property type="term" value="F:metal ion binding"/>
    <property type="evidence" value="ECO:0007669"/>
    <property type="project" value="UniProtKB-KW"/>
</dbReference>
<dbReference type="PROSITE" id="PS51918">
    <property type="entry name" value="RADICAL_SAM"/>
    <property type="match status" value="1"/>
</dbReference>
<keyword evidence="3 6" id="KW-0479">Metal-binding</keyword>
<dbReference type="AlphaFoldDB" id="A0A1B1Y9U6"/>
<evidence type="ECO:0000256" key="1">
    <source>
        <dbReference type="ARBA" id="ARBA00022485"/>
    </source>
</evidence>
<dbReference type="Proteomes" id="UP000092971">
    <property type="component" value="Chromosome"/>
</dbReference>
<sequence length="275" mass="30908">MKAVCEICPHHCSIDEGQLGFCRARTNKNGEIVCENYGKMTSIALDPIEKKPLKRFFPGSFILSVGSYGCNLKCPFCQNYEISMTCGGKISTEKVMPELLVGMAESLVSRGNIGIAYTYNEPLISYEYVMDCARLAKRKSLKNVVVTNGYICEKPLEELLPYIDAMNIDLKSFSNEFYKNIKGDLETVKNTITLAAKNCHVEVTTLIIPGENDSGEEMEELSAWLASISPEIPLHVTRFFPRYLMTEKKPTPVDKILKLADVARKNLRYVYEGNI</sequence>
<evidence type="ECO:0000256" key="2">
    <source>
        <dbReference type="ARBA" id="ARBA00022691"/>
    </source>
</evidence>
<dbReference type="EMBL" id="CP014672">
    <property type="protein sequence ID" value="ANW97543.1"/>
    <property type="molecule type" value="Genomic_DNA"/>
</dbReference>
<dbReference type="NCBIfam" id="TIGR04337">
    <property type="entry name" value="AmmeMemoSam_rS"/>
    <property type="match status" value="1"/>
</dbReference>
<evidence type="ECO:0000259" key="7">
    <source>
        <dbReference type="PROSITE" id="PS51918"/>
    </source>
</evidence>
<organism evidence="8 9">
    <name type="scientific">Thermoclostridium stercorarium subsp. thermolacticum DSM 2910</name>
    <dbReference type="NCBI Taxonomy" id="1121336"/>
    <lineage>
        <taxon>Bacteria</taxon>
        <taxon>Bacillati</taxon>
        <taxon>Bacillota</taxon>
        <taxon>Clostridia</taxon>
        <taxon>Eubacteriales</taxon>
        <taxon>Oscillospiraceae</taxon>
        <taxon>Thermoclostridium</taxon>
    </lineage>
</organism>
<dbReference type="PIRSF" id="PIRSF004869">
    <property type="entry name" value="PflX_prd"/>
    <property type="match status" value="1"/>
</dbReference>
<gene>
    <name evidence="8" type="ORF">CSTERTH_00070</name>
</gene>
<evidence type="ECO:0000313" key="8">
    <source>
        <dbReference type="EMBL" id="ANW97543.1"/>
    </source>
</evidence>
<keyword evidence="4 6" id="KW-0408">Iron</keyword>
<keyword evidence="5 6" id="KW-0411">Iron-sulfur</keyword>
<dbReference type="PANTHER" id="PTHR30352">
    <property type="entry name" value="PYRUVATE FORMATE-LYASE-ACTIVATING ENZYME"/>
    <property type="match status" value="1"/>
</dbReference>
<dbReference type="InterPro" id="IPR034457">
    <property type="entry name" value="Organic_radical-activating"/>
</dbReference>
<dbReference type="CDD" id="cd01335">
    <property type="entry name" value="Radical_SAM"/>
    <property type="match status" value="1"/>
</dbReference>
<evidence type="ECO:0000256" key="6">
    <source>
        <dbReference type="PIRSR" id="PIRSR004869-50"/>
    </source>
</evidence>
<dbReference type="Gene3D" id="3.20.20.70">
    <property type="entry name" value="Aldolase class I"/>
    <property type="match status" value="1"/>
</dbReference>
<dbReference type="Pfam" id="PF04055">
    <property type="entry name" value="Radical_SAM"/>
    <property type="match status" value="1"/>
</dbReference>
<feature type="binding site" evidence="6">
    <location>
        <position position="77"/>
    </location>
    <ligand>
        <name>[4Fe-4S] cluster</name>
        <dbReference type="ChEBI" id="CHEBI:49883"/>
        <note>4Fe-4S-S-AdoMet</note>
    </ligand>
</feature>
<name>A0A1B1Y9U6_THEST</name>
<feature type="binding site" evidence="6">
    <location>
        <position position="70"/>
    </location>
    <ligand>
        <name>[4Fe-4S] cluster</name>
        <dbReference type="ChEBI" id="CHEBI:49883"/>
        <note>4Fe-4S-S-AdoMet</note>
    </ligand>
</feature>
<dbReference type="InterPro" id="IPR058240">
    <property type="entry name" value="rSAM_sf"/>
</dbReference>
<dbReference type="SFLD" id="SFLDS00029">
    <property type="entry name" value="Radical_SAM"/>
    <property type="match status" value="1"/>
</dbReference>
<keyword evidence="1" id="KW-0004">4Fe-4S</keyword>
<keyword evidence="2 6" id="KW-0949">S-adenosyl-L-methionine</keyword>
<dbReference type="InterPro" id="IPR006638">
    <property type="entry name" value="Elp3/MiaA/NifB-like_rSAM"/>
</dbReference>
<proteinExistence type="predicted"/>
<dbReference type="RefSeq" id="WP_015357745.1">
    <property type="nucleotide sequence ID" value="NZ_CP014672.1"/>
</dbReference>
<dbReference type="InterPro" id="IPR016431">
    <property type="entry name" value="Pyrv-formate_lyase-activ_prd"/>
</dbReference>